<dbReference type="GO" id="GO:0005524">
    <property type="term" value="F:ATP binding"/>
    <property type="evidence" value="ECO:0007669"/>
    <property type="project" value="InterPro"/>
</dbReference>
<dbReference type="KEGG" id="nai:NECAME_16417"/>
<evidence type="ECO:0000259" key="1">
    <source>
        <dbReference type="PROSITE" id="PS51199"/>
    </source>
</evidence>
<dbReference type="PANTHER" id="PTHR12873">
    <property type="entry name" value="T7-LIKE MITOCHONDRIAL DNA HELICASE"/>
    <property type="match status" value="1"/>
</dbReference>
<dbReference type="InterPro" id="IPR007694">
    <property type="entry name" value="DNA_helicase_DnaB-like_C"/>
</dbReference>
<evidence type="ECO:0000313" key="3">
    <source>
        <dbReference type="Proteomes" id="UP000053676"/>
    </source>
</evidence>
<dbReference type="OMA" id="MMADEKS"/>
<dbReference type="Proteomes" id="UP000053676">
    <property type="component" value="Unassembled WGS sequence"/>
</dbReference>
<feature type="domain" description="SF4 helicase" evidence="1">
    <location>
        <begin position="465"/>
        <end position="733"/>
    </location>
</feature>
<dbReference type="InterPro" id="IPR027417">
    <property type="entry name" value="P-loop_NTPase"/>
</dbReference>
<keyword evidence="3" id="KW-1185">Reference proteome</keyword>
<dbReference type="AlphaFoldDB" id="W2TW52"/>
<dbReference type="GO" id="GO:0005739">
    <property type="term" value="C:mitochondrion"/>
    <property type="evidence" value="ECO:0007669"/>
    <property type="project" value="TreeGrafter"/>
</dbReference>
<evidence type="ECO:0000313" key="2">
    <source>
        <dbReference type="EMBL" id="ETN86290.1"/>
    </source>
</evidence>
<proteinExistence type="predicted"/>
<dbReference type="EMBL" id="KI657582">
    <property type="protein sequence ID" value="ETN86290.1"/>
    <property type="molecule type" value="Genomic_DNA"/>
</dbReference>
<dbReference type="GO" id="GO:0043139">
    <property type="term" value="F:5'-3' DNA helicase activity"/>
    <property type="evidence" value="ECO:0007669"/>
    <property type="project" value="InterPro"/>
</dbReference>
<dbReference type="SUPFAM" id="SSF52540">
    <property type="entry name" value="P-loop containing nucleoside triphosphate hydrolases"/>
    <property type="match status" value="1"/>
</dbReference>
<sequence length="735" mass="84239">MKKIGALWGIGRMCGRVSSAVQTPSTANLVISPLRFCSKDGSCSTFASTSNENKNSDPLAEVRLPVEDSVYHVPLTKSQLAEELSKRNIRFEKVTHGNFLRVNCVFCDAERSCYISGLDNTVTCVICHEFQHLNVFLTAAASKKSEISVKNESIREKRPGANELLRLVENPEEVDPDLYDRVSYLNLVNQIKEEQRREDGLNAAFPFAVDQHSAKLKSAPPDPHIQRLWDESMDISDMSIMEQNDMKQLRTMLGIDRISAETLSSYNVRGHLDKSDQASILYPRYRGAASHNRVPEGLKLIRKVGNTLKKENYPFVNESSTNIRFYGMFGYHLSRTSDNSIVLTTNERDALAVYEASDGIFAFALPHGEHVDNTILPYLEDFEHIFLWFPSHHQNYAKEWGHKLDDARCSFIKSVERPIELLRSGKYKKVRRILWTESIRLRSEGFLCINDLREHVKADLVHSDVRQRGFAQWKRFAPLNRYLQGLRPKELTVLTGGTGFGKTTFLCEYSLDLFTQGVRTLFCSFEMPEEKILKWMLVQYAGVPLYRAEYRSTIDMWLDKFERTRGPLTIMKTIEFRDKSINQIAAAISNHVINSGCQHVVIDNLQFLVNQSTMSDERSTSLDRFQMQDRFVGHMRALATQQGVHVTMVVHPRKTDANTDLDIQHFGGSARVTQEADNVLALQRRRDDLDRGKSRKFLYILKNRYGGQRVEKDQLEMLFQSSIYSHTIVDHSLKV</sequence>
<dbReference type="GO" id="GO:0003697">
    <property type="term" value="F:single-stranded DNA binding"/>
    <property type="evidence" value="ECO:0007669"/>
    <property type="project" value="InterPro"/>
</dbReference>
<dbReference type="OrthoDB" id="275278at2759"/>
<reference evidence="3" key="1">
    <citation type="journal article" date="2014" name="Nat. Genet.">
        <title>Genome of the human hookworm Necator americanus.</title>
        <authorList>
            <person name="Tang Y.T."/>
            <person name="Gao X."/>
            <person name="Rosa B.A."/>
            <person name="Abubucker S."/>
            <person name="Hallsworth-Pepin K."/>
            <person name="Martin J."/>
            <person name="Tyagi R."/>
            <person name="Heizer E."/>
            <person name="Zhang X."/>
            <person name="Bhonagiri-Palsikar V."/>
            <person name="Minx P."/>
            <person name="Warren W.C."/>
            <person name="Wang Q."/>
            <person name="Zhan B."/>
            <person name="Hotez P.J."/>
            <person name="Sternberg P.W."/>
            <person name="Dougall A."/>
            <person name="Gaze S.T."/>
            <person name="Mulvenna J."/>
            <person name="Sotillo J."/>
            <person name="Ranganathan S."/>
            <person name="Rabelo E.M."/>
            <person name="Wilson R.K."/>
            <person name="Felgner P.L."/>
            <person name="Bethony J."/>
            <person name="Hawdon J.M."/>
            <person name="Gasser R.B."/>
            <person name="Loukas A."/>
            <person name="Mitreva M."/>
        </authorList>
    </citation>
    <scope>NUCLEOTIDE SEQUENCE [LARGE SCALE GENOMIC DNA]</scope>
</reference>
<dbReference type="GO" id="GO:0006264">
    <property type="term" value="P:mitochondrial DNA replication"/>
    <property type="evidence" value="ECO:0007669"/>
    <property type="project" value="TreeGrafter"/>
</dbReference>
<dbReference type="InterPro" id="IPR027032">
    <property type="entry name" value="Twinkle-like"/>
</dbReference>
<dbReference type="PROSITE" id="PS51199">
    <property type="entry name" value="SF4_HELICASE"/>
    <property type="match status" value="1"/>
</dbReference>
<dbReference type="Gene3D" id="3.40.50.300">
    <property type="entry name" value="P-loop containing nucleotide triphosphate hydrolases"/>
    <property type="match status" value="1"/>
</dbReference>
<dbReference type="PANTHER" id="PTHR12873:SF0">
    <property type="entry name" value="TWINKLE MTDNA HELICASE"/>
    <property type="match status" value="1"/>
</dbReference>
<protein>
    <recommendedName>
        <fullName evidence="1">SF4 helicase domain-containing protein</fullName>
    </recommendedName>
</protein>
<dbReference type="Pfam" id="PF13481">
    <property type="entry name" value="AAA_25"/>
    <property type="match status" value="1"/>
</dbReference>
<organism evidence="2 3">
    <name type="scientific">Necator americanus</name>
    <name type="common">Human hookworm</name>
    <dbReference type="NCBI Taxonomy" id="51031"/>
    <lineage>
        <taxon>Eukaryota</taxon>
        <taxon>Metazoa</taxon>
        <taxon>Ecdysozoa</taxon>
        <taxon>Nematoda</taxon>
        <taxon>Chromadorea</taxon>
        <taxon>Rhabditida</taxon>
        <taxon>Rhabditina</taxon>
        <taxon>Rhabditomorpha</taxon>
        <taxon>Strongyloidea</taxon>
        <taxon>Ancylostomatidae</taxon>
        <taxon>Bunostominae</taxon>
        <taxon>Necator</taxon>
    </lineage>
</organism>
<gene>
    <name evidence="2" type="ORF">NECAME_16417</name>
</gene>
<name>W2TW52_NECAM</name>
<accession>W2TW52</accession>